<dbReference type="GO" id="GO:0000981">
    <property type="term" value="F:DNA-binding transcription factor activity, RNA polymerase II-specific"/>
    <property type="evidence" value="ECO:0007669"/>
    <property type="project" value="InterPro"/>
</dbReference>
<evidence type="ECO:0000313" key="9">
    <source>
        <dbReference type="EMBL" id="RDK47594.1"/>
    </source>
</evidence>
<dbReference type="SUPFAM" id="SSF57701">
    <property type="entry name" value="Zn2/Cys6 DNA-binding domain"/>
    <property type="match status" value="1"/>
</dbReference>
<keyword evidence="10" id="KW-1185">Reference proteome</keyword>
<dbReference type="GO" id="GO:0006351">
    <property type="term" value="P:DNA-templated transcription"/>
    <property type="evidence" value="ECO:0007669"/>
    <property type="project" value="InterPro"/>
</dbReference>
<dbReference type="InterPro" id="IPR007219">
    <property type="entry name" value="XnlR_reg_dom"/>
</dbReference>
<dbReference type="SMART" id="SM00906">
    <property type="entry name" value="Fungal_trans"/>
    <property type="match status" value="1"/>
</dbReference>
<feature type="region of interest" description="Disordered" evidence="7">
    <location>
        <begin position="687"/>
        <end position="716"/>
    </location>
</feature>
<gene>
    <name evidence="9" type="ORF">M752DRAFT_331401</name>
</gene>
<evidence type="ECO:0000256" key="3">
    <source>
        <dbReference type="ARBA" id="ARBA00023015"/>
    </source>
</evidence>
<sequence>MNTNTPSLHHFCHVRSSPTESISSPAPSSLSRPITSCLPCRHRKVKCDRRQPQCLVCERGGHACSYVSKPQSNRITKPSSISGSSISSSTLARINPGLERLANFMAQAQAYEASSAHSPSSSSSSLDRCTLATTQPTPAANPPAPLHDSLSEEDALVLDNGVPHFVSGKHWAWMAAELQDIQSIISESQRSPSKDGTLGDVIWDTGSPLEAAPSINSFWPDTREDCYLLLNIYLVNVDPIVRVIHRPSLARRFDAFVCSQYANSREDTPTQQGSSNSGTTSSPTKVNAFKTLVMSIFYAAVNSMKDTDVHIMFGMGKVSLLNRYRMGTELLLKRHNFMTSRILEVLQAFVILLTVKYREDDMGKVWPLTGLAIRIAMLQGLHRDPLALPLGMIDVVQVELRRRLWAQICYLDFRTAEDHGFAQSIHASDFDTRRPVSLDDVDLIEGTDPAAELSDAPKFTDMTIYLLRITASGYYGRIIQITHASRKRLRNGLHGLAVDEPQALMELQGLLQTATALAGELERGLDELVRYCDKRVAMQSMALDLSQHLKTKFWVMFWMQIPRQNREKIISPAMRRNIFVDAATAVETWCTISSSPACEPYQWHITSHAGFNLILYVLSELYSPEFRKPGWEDLRHRGLQLANAIYDLRGHHTTGAWPAIMWLVNRIRFQQDPAENSRPLMAAGAVVGGNGGPGPGGPSDTQPSIMRPAGPAGAGGVDDALPVGPAGLEFDTEDLMGLIDLEDFDFSDFIVMDGMGLPGLSR</sequence>
<evidence type="ECO:0000313" key="10">
    <source>
        <dbReference type="Proteomes" id="UP000254937"/>
    </source>
</evidence>
<dbReference type="SMART" id="SM00066">
    <property type="entry name" value="GAL4"/>
    <property type="match status" value="1"/>
</dbReference>
<dbReference type="GO" id="GO:0005634">
    <property type="term" value="C:nucleus"/>
    <property type="evidence" value="ECO:0007669"/>
    <property type="project" value="UniProtKB-SubCell"/>
</dbReference>
<keyword evidence="6" id="KW-0539">Nucleus</keyword>
<dbReference type="PANTHER" id="PTHR31001">
    <property type="entry name" value="UNCHARACTERIZED TRANSCRIPTIONAL REGULATORY PROTEIN"/>
    <property type="match status" value="1"/>
</dbReference>
<dbReference type="Pfam" id="PF00172">
    <property type="entry name" value="Zn_clus"/>
    <property type="match status" value="1"/>
</dbReference>
<dbReference type="Gene3D" id="4.10.240.10">
    <property type="entry name" value="Zn(2)-C6 fungal-type DNA-binding domain"/>
    <property type="match status" value="1"/>
</dbReference>
<dbReference type="InterPro" id="IPR050613">
    <property type="entry name" value="Sec_Metabolite_Reg"/>
</dbReference>
<dbReference type="GO" id="GO:0008270">
    <property type="term" value="F:zinc ion binding"/>
    <property type="evidence" value="ECO:0007669"/>
    <property type="project" value="InterPro"/>
</dbReference>
<feature type="region of interest" description="Disordered" evidence="7">
    <location>
        <begin position="115"/>
        <end position="148"/>
    </location>
</feature>
<feature type="domain" description="Zn(2)-C6 fungal-type" evidence="8">
    <location>
        <begin position="36"/>
        <end position="66"/>
    </location>
</feature>
<evidence type="ECO:0000256" key="5">
    <source>
        <dbReference type="ARBA" id="ARBA00023163"/>
    </source>
</evidence>
<keyword evidence="4" id="KW-0238">DNA-binding</keyword>
<dbReference type="CDD" id="cd12148">
    <property type="entry name" value="fungal_TF_MHR"/>
    <property type="match status" value="1"/>
</dbReference>
<reference evidence="9 10" key="1">
    <citation type="submission" date="2018-07" db="EMBL/GenBank/DDBJ databases">
        <title>Section-level genome sequencing of Aspergillus section Nigri to investigate inter- and intra-species variation.</title>
        <authorList>
            <consortium name="DOE Joint Genome Institute"/>
            <person name="Vesth T.C."/>
            <person name="Nybo J.L."/>
            <person name="Theobald S."/>
            <person name="Frisvad J.C."/>
            <person name="Larsen T.O."/>
            <person name="Nielsen K.F."/>
            <person name="Hoof J.B."/>
            <person name="Brandl J."/>
            <person name="Salamov A."/>
            <person name="Riley R."/>
            <person name="Gladden J.M."/>
            <person name="Phatale P."/>
            <person name="Nielsen M.T."/>
            <person name="Lyhne E.K."/>
            <person name="Kogle M.E."/>
            <person name="Strasser K."/>
            <person name="McDonnell E."/>
            <person name="Barry K."/>
            <person name="Clum A."/>
            <person name="Chen C."/>
            <person name="Nolan M."/>
            <person name="Sandor L."/>
            <person name="Kuo A."/>
            <person name="Lipzen A."/>
            <person name="Hainaut M."/>
            <person name="Drula E."/>
            <person name="Tsang A."/>
            <person name="Magnuson J.K."/>
            <person name="Henrissat B."/>
            <person name="Wiebenga A."/>
            <person name="Simmons B.A."/>
            <person name="Makela M.R."/>
            <person name="De vries R.P."/>
            <person name="Grigoriev I.V."/>
            <person name="Mortensen U.H."/>
            <person name="Baker S.E."/>
            <person name="Andersen M.R."/>
        </authorList>
    </citation>
    <scope>NUCLEOTIDE SEQUENCE [LARGE SCALE GENOMIC DNA]</scope>
    <source>
        <strain evidence="9 10">ATCC 13157</strain>
    </source>
</reference>
<dbReference type="CDD" id="cd00067">
    <property type="entry name" value="GAL4"/>
    <property type="match status" value="1"/>
</dbReference>
<dbReference type="Pfam" id="PF04082">
    <property type="entry name" value="Fungal_trans"/>
    <property type="match status" value="1"/>
</dbReference>
<accession>A0A370Q0A0</accession>
<dbReference type="Proteomes" id="UP000254937">
    <property type="component" value="Unassembled WGS sequence"/>
</dbReference>
<evidence type="ECO:0000259" key="8">
    <source>
        <dbReference type="PROSITE" id="PS50048"/>
    </source>
</evidence>
<organism evidence="9 10">
    <name type="scientific">Aspergillus phoenicis ATCC 13157</name>
    <dbReference type="NCBI Taxonomy" id="1353007"/>
    <lineage>
        <taxon>Eukaryota</taxon>
        <taxon>Fungi</taxon>
        <taxon>Dikarya</taxon>
        <taxon>Ascomycota</taxon>
        <taxon>Pezizomycotina</taxon>
        <taxon>Eurotiomycetes</taxon>
        <taxon>Eurotiomycetidae</taxon>
        <taxon>Eurotiales</taxon>
        <taxon>Aspergillaceae</taxon>
        <taxon>Aspergillus</taxon>
    </lineage>
</organism>
<keyword evidence="3" id="KW-0805">Transcription regulation</keyword>
<dbReference type="InterPro" id="IPR001138">
    <property type="entry name" value="Zn2Cys6_DnaBD"/>
</dbReference>
<dbReference type="PANTHER" id="PTHR31001:SF77">
    <property type="entry name" value="TRANSCRIPTION FACTOR, PUTATIVE (AFU_ORTHOLOGUE AFUA_3G12940)-RELATED"/>
    <property type="match status" value="1"/>
</dbReference>
<evidence type="ECO:0000256" key="1">
    <source>
        <dbReference type="ARBA" id="ARBA00004123"/>
    </source>
</evidence>
<proteinExistence type="predicted"/>
<comment type="subcellular location">
    <subcellularLocation>
        <location evidence="1">Nucleus</location>
    </subcellularLocation>
</comment>
<name>A0A370Q0A0_ASPPH</name>
<dbReference type="AlphaFoldDB" id="A0A370Q0A0"/>
<evidence type="ECO:0000256" key="2">
    <source>
        <dbReference type="ARBA" id="ARBA00022723"/>
    </source>
</evidence>
<feature type="compositionally biased region" description="Low complexity" evidence="7">
    <location>
        <begin position="115"/>
        <end position="138"/>
    </location>
</feature>
<dbReference type="PROSITE" id="PS00463">
    <property type="entry name" value="ZN2_CY6_FUNGAL_1"/>
    <property type="match status" value="1"/>
</dbReference>
<evidence type="ECO:0000256" key="6">
    <source>
        <dbReference type="ARBA" id="ARBA00023242"/>
    </source>
</evidence>
<keyword evidence="2" id="KW-0479">Metal-binding</keyword>
<evidence type="ECO:0000256" key="4">
    <source>
        <dbReference type="ARBA" id="ARBA00023125"/>
    </source>
</evidence>
<keyword evidence="5" id="KW-0804">Transcription</keyword>
<dbReference type="PROSITE" id="PS50048">
    <property type="entry name" value="ZN2_CY6_FUNGAL_2"/>
    <property type="match status" value="1"/>
</dbReference>
<protein>
    <submittedName>
        <fullName evidence="9">Fungal-specific transcription factor</fullName>
    </submittedName>
</protein>
<dbReference type="EMBL" id="KZ851844">
    <property type="protein sequence ID" value="RDK47594.1"/>
    <property type="molecule type" value="Genomic_DNA"/>
</dbReference>
<evidence type="ECO:0000256" key="7">
    <source>
        <dbReference type="SAM" id="MobiDB-lite"/>
    </source>
</evidence>
<dbReference type="GO" id="GO:0003677">
    <property type="term" value="F:DNA binding"/>
    <property type="evidence" value="ECO:0007669"/>
    <property type="project" value="UniProtKB-KW"/>
</dbReference>
<dbReference type="InterPro" id="IPR036864">
    <property type="entry name" value="Zn2-C6_fun-type_DNA-bd_sf"/>
</dbReference>